<accession>A0ABX1YC43</accession>
<dbReference type="SUPFAM" id="SSF52172">
    <property type="entry name" value="CheY-like"/>
    <property type="match status" value="1"/>
</dbReference>
<name>A0ABX1YC43_9BACL</name>
<feature type="modified residue" description="4-aspartylphosphate" evidence="4">
    <location>
        <position position="73"/>
    </location>
</feature>
<proteinExistence type="predicted"/>
<dbReference type="CDD" id="cd17536">
    <property type="entry name" value="REC_YesN-like"/>
    <property type="match status" value="1"/>
</dbReference>
<dbReference type="Pfam" id="PF12833">
    <property type="entry name" value="HTH_18"/>
    <property type="match status" value="1"/>
</dbReference>
<dbReference type="Pfam" id="PF00072">
    <property type="entry name" value="Response_reg"/>
    <property type="match status" value="1"/>
</dbReference>
<evidence type="ECO:0000313" key="8">
    <source>
        <dbReference type="Proteomes" id="UP000596857"/>
    </source>
</evidence>
<dbReference type="SMART" id="SM00342">
    <property type="entry name" value="HTH_ARAC"/>
    <property type="match status" value="1"/>
</dbReference>
<comment type="caution">
    <text evidence="7">The sequence shown here is derived from an EMBL/GenBank/DDBJ whole genome shotgun (WGS) entry which is preliminary data.</text>
</comment>
<keyword evidence="8" id="KW-1185">Reference proteome</keyword>
<dbReference type="InterPro" id="IPR009057">
    <property type="entry name" value="Homeodomain-like_sf"/>
</dbReference>
<keyword evidence="3" id="KW-0804">Transcription</keyword>
<reference evidence="7 8" key="1">
    <citation type="submission" date="2019-10" db="EMBL/GenBank/DDBJ databases">
        <title>Description of Paenibacillus terricola sp. nov.</title>
        <authorList>
            <person name="Carlier A."/>
            <person name="Qi S."/>
        </authorList>
    </citation>
    <scope>NUCLEOTIDE SEQUENCE [LARGE SCALE GENOMIC DNA]</scope>
    <source>
        <strain evidence="7 8">LMG 31459</strain>
    </source>
</reference>
<dbReference type="SMART" id="SM00448">
    <property type="entry name" value="REC"/>
    <property type="match status" value="1"/>
</dbReference>
<sequence>MKEQPLFCGYLSNGSERKRGMKITLIEDELLALDELWYLMKPYETLHTVVGFKSGEEALADAKLSSPDIVISDIRMPGLNGLKVVEELITLQPRTQAIMLSGYNDFEYARIAMKFGAKEYLLKPVLASDLYSVVDRMIAAVRKEEEKSRLELHWSLSRSIRGILEGKEDSINELTGDWLLVVILLENWNSFYLWAHSGISASDISSWLRNEGNVDAECFDMDEHLRIAMWPLNNQERDGVLRQRVNRLYEYLCLQGLVVHCVYKHRKIPQSLAGIYKQCLNQLEAQLCLGESTFMQIEQPVVTQSFWDSARRIEQHLREQDYAKFQLELRRMIEGLQRARTTLKQTSVLLADFLYALKFKLNDNQFVLDTAGSDSLYEVLKSCREETMLVEWLSSKLVSLMAVREKKILEPKQIIPSLMEYAQQHYGEVVHLQDFATKHHVSISYLSKLFKTETGDNFSDYIIRLRINKARELLDNGYKRIAEIGKLVGYEDPKFFSQTFKRWTGVTPQEYKRKNK</sequence>
<keyword evidence="2" id="KW-0238">DNA-binding</keyword>
<dbReference type="PRINTS" id="PR00032">
    <property type="entry name" value="HTHARAC"/>
</dbReference>
<feature type="domain" description="HTH araC/xylS-type" evidence="5">
    <location>
        <begin position="416"/>
        <end position="514"/>
    </location>
</feature>
<protein>
    <submittedName>
        <fullName evidence="7">Helix-turn-helix domain-containing protein</fullName>
    </submittedName>
</protein>
<dbReference type="Gene3D" id="3.40.50.2300">
    <property type="match status" value="1"/>
</dbReference>
<dbReference type="InterPro" id="IPR011006">
    <property type="entry name" value="CheY-like_superfamily"/>
</dbReference>
<dbReference type="PANTHER" id="PTHR43280">
    <property type="entry name" value="ARAC-FAMILY TRANSCRIPTIONAL REGULATOR"/>
    <property type="match status" value="1"/>
</dbReference>
<evidence type="ECO:0000313" key="7">
    <source>
        <dbReference type="EMBL" id="NOU77480.1"/>
    </source>
</evidence>
<keyword evidence="1" id="KW-0805">Transcription regulation</keyword>
<keyword evidence="4" id="KW-0597">Phosphoprotein</keyword>
<dbReference type="InterPro" id="IPR020449">
    <property type="entry name" value="Tscrpt_reg_AraC-type_HTH"/>
</dbReference>
<dbReference type="EMBL" id="WHOB01000012">
    <property type="protein sequence ID" value="NOU77480.1"/>
    <property type="molecule type" value="Genomic_DNA"/>
</dbReference>
<dbReference type="InterPro" id="IPR018060">
    <property type="entry name" value="HTH_AraC"/>
</dbReference>
<gene>
    <name evidence="7" type="ORF">GC101_01160</name>
</gene>
<dbReference type="Proteomes" id="UP000596857">
    <property type="component" value="Unassembled WGS sequence"/>
</dbReference>
<feature type="domain" description="Response regulatory" evidence="6">
    <location>
        <begin position="22"/>
        <end position="138"/>
    </location>
</feature>
<organism evidence="7 8">
    <name type="scientific">Paenibacillus phytohabitans</name>
    <dbReference type="NCBI Taxonomy" id="2654978"/>
    <lineage>
        <taxon>Bacteria</taxon>
        <taxon>Bacillati</taxon>
        <taxon>Bacillota</taxon>
        <taxon>Bacilli</taxon>
        <taxon>Bacillales</taxon>
        <taxon>Paenibacillaceae</taxon>
        <taxon>Paenibacillus</taxon>
    </lineage>
</organism>
<evidence type="ECO:0000259" key="5">
    <source>
        <dbReference type="PROSITE" id="PS01124"/>
    </source>
</evidence>
<evidence type="ECO:0000256" key="2">
    <source>
        <dbReference type="ARBA" id="ARBA00023125"/>
    </source>
</evidence>
<dbReference type="Gene3D" id="1.10.10.60">
    <property type="entry name" value="Homeodomain-like"/>
    <property type="match status" value="2"/>
</dbReference>
<dbReference type="SUPFAM" id="SSF46689">
    <property type="entry name" value="Homeodomain-like"/>
    <property type="match status" value="1"/>
</dbReference>
<dbReference type="PROSITE" id="PS01124">
    <property type="entry name" value="HTH_ARAC_FAMILY_2"/>
    <property type="match status" value="1"/>
</dbReference>
<dbReference type="PANTHER" id="PTHR43280:SF28">
    <property type="entry name" value="HTH-TYPE TRANSCRIPTIONAL ACTIVATOR RHAS"/>
    <property type="match status" value="1"/>
</dbReference>
<dbReference type="PROSITE" id="PS50110">
    <property type="entry name" value="RESPONSE_REGULATORY"/>
    <property type="match status" value="1"/>
</dbReference>
<evidence type="ECO:0000259" key="6">
    <source>
        <dbReference type="PROSITE" id="PS50110"/>
    </source>
</evidence>
<evidence type="ECO:0000256" key="4">
    <source>
        <dbReference type="PROSITE-ProRule" id="PRU00169"/>
    </source>
</evidence>
<evidence type="ECO:0000256" key="3">
    <source>
        <dbReference type="ARBA" id="ARBA00023163"/>
    </source>
</evidence>
<dbReference type="InterPro" id="IPR001789">
    <property type="entry name" value="Sig_transdc_resp-reg_receiver"/>
</dbReference>
<evidence type="ECO:0000256" key="1">
    <source>
        <dbReference type="ARBA" id="ARBA00023015"/>
    </source>
</evidence>